<dbReference type="InterPro" id="IPR006102">
    <property type="entry name" value="Ig-like_GH2"/>
</dbReference>
<organism evidence="11 12">
    <name type="scientific">Actinia tenebrosa</name>
    <name type="common">Australian red waratah sea anemone</name>
    <dbReference type="NCBI Taxonomy" id="6105"/>
    <lineage>
        <taxon>Eukaryota</taxon>
        <taxon>Metazoa</taxon>
        <taxon>Cnidaria</taxon>
        <taxon>Anthozoa</taxon>
        <taxon>Hexacorallia</taxon>
        <taxon>Actiniaria</taxon>
        <taxon>Actiniidae</taxon>
        <taxon>Actinia</taxon>
    </lineage>
</organism>
<dbReference type="GO" id="GO:0030246">
    <property type="term" value="F:carbohydrate binding"/>
    <property type="evidence" value="ECO:0007669"/>
    <property type="project" value="TreeGrafter"/>
</dbReference>
<evidence type="ECO:0000256" key="6">
    <source>
        <dbReference type="ARBA" id="ARBA00023295"/>
    </source>
</evidence>
<feature type="domain" description="Glycoside hydrolase family 2 immunoglobulin-like beta-sandwich" evidence="8">
    <location>
        <begin position="228"/>
        <end position="333"/>
    </location>
</feature>
<dbReference type="InterPro" id="IPR008979">
    <property type="entry name" value="Galactose-bd-like_sf"/>
</dbReference>
<proteinExistence type="inferred from homology"/>
<dbReference type="SUPFAM" id="SSF49785">
    <property type="entry name" value="Galactose-binding domain-like"/>
    <property type="match status" value="1"/>
</dbReference>
<dbReference type="InParanoid" id="A0A6P8INU3"/>
<dbReference type="Gene3D" id="2.60.120.260">
    <property type="entry name" value="Galactose-binding domain-like"/>
    <property type="match status" value="1"/>
</dbReference>
<dbReference type="Pfam" id="PF02836">
    <property type="entry name" value="Glyco_hydro_2_C"/>
    <property type="match status" value="1"/>
</dbReference>
<evidence type="ECO:0000256" key="2">
    <source>
        <dbReference type="ARBA" id="ARBA00007401"/>
    </source>
</evidence>
<feature type="signal peptide" evidence="7">
    <location>
        <begin position="1"/>
        <end position="25"/>
    </location>
</feature>
<dbReference type="InterPro" id="IPR006103">
    <property type="entry name" value="Glyco_hydro_2_cat"/>
</dbReference>
<dbReference type="PROSITE" id="PS00608">
    <property type="entry name" value="GLYCOSYL_HYDROL_F2_2"/>
    <property type="match status" value="1"/>
</dbReference>
<dbReference type="Pfam" id="PF00703">
    <property type="entry name" value="Glyco_hydro_2"/>
    <property type="match status" value="1"/>
</dbReference>
<evidence type="ECO:0000259" key="8">
    <source>
        <dbReference type="Pfam" id="PF00703"/>
    </source>
</evidence>
<dbReference type="InterPro" id="IPR013783">
    <property type="entry name" value="Ig-like_fold"/>
</dbReference>
<dbReference type="AlphaFoldDB" id="A0A6P8INU3"/>
<accession>A0A6P8INU3</accession>
<dbReference type="EC" id="3.2.1.31" evidence="3"/>
<dbReference type="PANTHER" id="PTHR10066">
    <property type="entry name" value="BETA-GLUCURONIDASE"/>
    <property type="match status" value="1"/>
</dbReference>
<evidence type="ECO:0000256" key="7">
    <source>
        <dbReference type="SAM" id="SignalP"/>
    </source>
</evidence>
<dbReference type="PRINTS" id="PR00132">
    <property type="entry name" value="GLHYDRLASE2"/>
</dbReference>
<dbReference type="Pfam" id="PF02837">
    <property type="entry name" value="Glyco_hydro_2_N"/>
    <property type="match status" value="1"/>
</dbReference>
<dbReference type="KEGG" id="aten:116303320"/>
<dbReference type="InterPro" id="IPR023232">
    <property type="entry name" value="Glyco_hydro_2_AS"/>
</dbReference>
<reference evidence="12" key="1">
    <citation type="submission" date="2025-08" db="UniProtKB">
        <authorList>
            <consortium name="RefSeq"/>
        </authorList>
    </citation>
    <scope>IDENTIFICATION</scope>
    <source>
        <tissue evidence="12">Tentacle</tissue>
    </source>
</reference>
<feature type="domain" description="Glycosyl hydrolases family 2 sugar binding" evidence="10">
    <location>
        <begin position="49"/>
        <end position="226"/>
    </location>
</feature>
<evidence type="ECO:0000259" key="9">
    <source>
        <dbReference type="Pfam" id="PF02836"/>
    </source>
</evidence>
<evidence type="ECO:0000313" key="11">
    <source>
        <dbReference type="Proteomes" id="UP000515163"/>
    </source>
</evidence>
<evidence type="ECO:0000256" key="1">
    <source>
        <dbReference type="ARBA" id="ARBA00003025"/>
    </source>
</evidence>
<dbReference type="FunCoup" id="A0A6P8INU3">
    <property type="interactions" value="785"/>
</dbReference>
<sequence length="693" mass="80904">MITLLHTQVIAIVIVIVSIANRISSKNPHASKNGRGMLFPRDSESRQTKYLDGMWDFKADKSPYQNEGFENMWYDQPLYKTGDVISMPVPSSFNDITEHRWLRDFVGWVWYDRQFYVPAAWSFMNKDLRVVLRFESVHYYCKVWLNGYEVMSHEGGHLPFERDITHALDYGGPNRLTVAVNNTLSRHTIPPGETKIENDFEVAQEYSFDFFNYAGIHRSVILYTTPAVFLSDITIATDYLFDTGIVKFVTEVGANDDVTKRDITMLYELINKEGRLVATVGGSQLFGGELRVRNPSLWWPVGMGYEPGYLYTLKITTVTKTSSDIYRLPIGIRSVKLLRTRFLINDAPFYFKGFGKHEDSDFRGRGFDYPTLVKDLNLLTWFGANSFRTSHYPYSEETMNLADALGFVVIDESPAVGFSKLDYFNNHTLDRHLDVMSELIQRDKNHPSVVMWSVANEPLSQYEHVAEHLRKVIGWTKEEDYQRRPVTFVTYMNPHEGEKEDMAVKYCDVISFNRYYGWYTYPGRTREISGALEWEMRAWYERHRKPVMITEYGAEALAGLHRDRSVMYTEEYQVEVMKQYFPVFDSLRWEFLIGEMIWSFADFATPQDIKRIAGENRKGVLTRQRQPKASAHALRSRYQSITLNHCHRCTGDELFDYLLRYKLTKRHSHAFEKPSPRLPALIREERVNTTLDR</sequence>
<keyword evidence="7" id="KW-0732">Signal</keyword>
<dbReference type="RefSeq" id="XP_031568706.1">
    <property type="nucleotide sequence ID" value="XM_031712846.1"/>
</dbReference>
<comment type="similarity">
    <text evidence="2">Belongs to the glycosyl hydrolase 2 family.</text>
</comment>
<evidence type="ECO:0000313" key="12">
    <source>
        <dbReference type="RefSeq" id="XP_031568706.1"/>
    </source>
</evidence>
<evidence type="ECO:0000256" key="5">
    <source>
        <dbReference type="ARBA" id="ARBA00022801"/>
    </source>
</evidence>
<evidence type="ECO:0000256" key="3">
    <source>
        <dbReference type="ARBA" id="ARBA00012761"/>
    </source>
</evidence>
<feature type="chain" id="PRO_5027843818" description="Beta-glucuronidase" evidence="7">
    <location>
        <begin position="26"/>
        <end position="693"/>
    </location>
</feature>
<dbReference type="PANTHER" id="PTHR10066:SF67">
    <property type="entry name" value="BETA-GLUCURONIDASE"/>
    <property type="match status" value="1"/>
</dbReference>
<dbReference type="FunFam" id="2.60.120.260:FF:000027">
    <property type="entry name" value="Beta-glucuronidase"/>
    <property type="match status" value="1"/>
</dbReference>
<comment type="function">
    <text evidence="1">Plays an important role in the degradation of dermatan and keratan sulfates.</text>
</comment>
<dbReference type="GO" id="GO:0004566">
    <property type="term" value="F:beta-glucuronidase activity"/>
    <property type="evidence" value="ECO:0007669"/>
    <property type="project" value="UniProtKB-EC"/>
</dbReference>
<dbReference type="Gene3D" id="3.20.20.80">
    <property type="entry name" value="Glycosidases"/>
    <property type="match status" value="1"/>
</dbReference>
<keyword evidence="6" id="KW-0326">Glycosidase</keyword>
<feature type="domain" description="Glycoside hydrolase family 2 catalytic" evidence="9">
    <location>
        <begin position="336"/>
        <end position="642"/>
    </location>
</feature>
<dbReference type="InterPro" id="IPR006101">
    <property type="entry name" value="Glyco_hydro_2"/>
</dbReference>
<evidence type="ECO:0000259" key="10">
    <source>
        <dbReference type="Pfam" id="PF02837"/>
    </source>
</evidence>
<dbReference type="InterPro" id="IPR006104">
    <property type="entry name" value="Glyco_hydro_2_N"/>
</dbReference>
<name>A0A6P8INU3_ACTTE</name>
<dbReference type="InterPro" id="IPR036156">
    <property type="entry name" value="Beta-gal/glucu_dom_sf"/>
</dbReference>
<dbReference type="SUPFAM" id="SSF51445">
    <property type="entry name" value="(Trans)glycosidases"/>
    <property type="match status" value="1"/>
</dbReference>
<dbReference type="Proteomes" id="UP000515163">
    <property type="component" value="Unplaced"/>
</dbReference>
<dbReference type="GeneID" id="116303320"/>
<protein>
    <recommendedName>
        <fullName evidence="4">Beta-glucuronidase</fullName>
        <ecNumber evidence="3">3.2.1.31</ecNumber>
    </recommendedName>
</protein>
<dbReference type="GO" id="GO:0005975">
    <property type="term" value="P:carbohydrate metabolic process"/>
    <property type="evidence" value="ECO:0007669"/>
    <property type="project" value="InterPro"/>
</dbReference>
<dbReference type="OrthoDB" id="408532at2759"/>
<dbReference type="GO" id="GO:0019391">
    <property type="term" value="P:glucuronoside catabolic process"/>
    <property type="evidence" value="ECO:0007669"/>
    <property type="project" value="TreeGrafter"/>
</dbReference>
<keyword evidence="11" id="KW-1185">Reference proteome</keyword>
<gene>
    <name evidence="12" type="primary">LOC116303320</name>
</gene>
<dbReference type="SUPFAM" id="SSF49303">
    <property type="entry name" value="beta-Galactosidase/glucuronidase domain"/>
    <property type="match status" value="1"/>
</dbReference>
<evidence type="ECO:0000256" key="4">
    <source>
        <dbReference type="ARBA" id="ARBA00016205"/>
    </source>
</evidence>
<dbReference type="FunFam" id="3.20.20.80:FF:000080">
    <property type="entry name" value="Beta-glucuronidase UidA"/>
    <property type="match status" value="1"/>
</dbReference>
<keyword evidence="5" id="KW-0378">Hydrolase</keyword>
<dbReference type="InterPro" id="IPR017853">
    <property type="entry name" value="GH"/>
</dbReference>
<dbReference type="NCBIfam" id="NF007538">
    <property type="entry name" value="PRK10150.1"/>
    <property type="match status" value="1"/>
</dbReference>
<dbReference type="Gene3D" id="2.60.40.10">
    <property type="entry name" value="Immunoglobulins"/>
    <property type="match status" value="1"/>
</dbReference>